<evidence type="ECO:0000256" key="6">
    <source>
        <dbReference type="ARBA" id="ARBA00022833"/>
    </source>
</evidence>
<dbReference type="InterPro" id="IPR008753">
    <property type="entry name" value="Peptidase_M13_N"/>
</dbReference>
<dbReference type="EMBL" id="JARKHS020010738">
    <property type="protein sequence ID" value="KAK8778467.1"/>
    <property type="molecule type" value="Genomic_DNA"/>
</dbReference>
<dbReference type="InterPro" id="IPR018497">
    <property type="entry name" value="Peptidase_M13_C"/>
</dbReference>
<keyword evidence="3" id="KW-0645">Protease</keyword>
<evidence type="ECO:0000313" key="11">
    <source>
        <dbReference type="Proteomes" id="UP001321473"/>
    </source>
</evidence>
<keyword evidence="11" id="KW-1185">Reference proteome</keyword>
<keyword evidence="5" id="KW-0378">Hydrolase</keyword>
<sequence>MSTVRPLAGGASSSADTLMEESLAAGLREFILNERHREVTLVRALYKACVRPSGNTVAFLQKEVFATLPIRRWPYKGSSFQRSEIWRMAGMLIRRYGIASIMEVAVGAHRNGMKPTVELSYPRYLHLEDYSLSEVTDTLRSAVSEAAKELGSAEVAPSLDNLDSQITTVVRSLANLKGNKTVWQVLFAKFEDLDDNVSLVLRSIFEDGVSEGTAVVIRNPRLLIDQLQALISSASVAAFANYLGFRILVYFAALFDPDRAKNLRRILSVELAGRVLPPKMDWLLCLRAVETVQPSCLMKAQAMHQAAAGATTASRLWLARLEGQLYRNLPFISWLTDKSLKMLSHRLPRLHIVRFYEPSSSLGADLCALNPSDKMNEGGSLQMFARTLGRYHRERLRQISKKTRPLSPGFAFNTDSRYSEAEQAVYVPVGLLNSSWIADSSLLAFHASRTAVRLYKGLLPVAYEQWDSNEDAESQWLLDAVSRRRLDSLLDCLERDFAALPRSLQPTFPGLVRDASEVRYPLLAQTAALALAFAAFKELLNADHNRQSDFRLQPLSAVSSEQLFFIYYALDNCERSDGQYQARQFRAWRRLAPEHRVNLPLRHLPQFARAFRCGVSDGSSSADVDDQPMAAPEKSRCDVVRWNMSLVHSSRRRYGQRGRAVPLFDHARLAGAEVNVPDSNVPTLVGSGEILERPEFPPPYW</sequence>
<keyword evidence="6" id="KW-0862">Zinc</keyword>
<dbReference type="GO" id="GO:0005886">
    <property type="term" value="C:plasma membrane"/>
    <property type="evidence" value="ECO:0007669"/>
    <property type="project" value="TreeGrafter"/>
</dbReference>
<comment type="cofactor">
    <cofactor evidence="1">
        <name>Zn(2+)</name>
        <dbReference type="ChEBI" id="CHEBI:29105"/>
    </cofactor>
</comment>
<evidence type="ECO:0000313" key="10">
    <source>
        <dbReference type="EMBL" id="KAK8778467.1"/>
    </source>
</evidence>
<keyword evidence="4" id="KW-0479">Metal-binding</keyword>
<evidence type="ECO:0000256" key="2">
    <source>
        <dbReference type="ARBA" id="ARBA00007357"/>
    </source>
</evidence>
<proteinExistence type="inferred from homology"/>
<evidence type="ECO:0000256" key="7">
    <source>
        <dbReference type="ARBA" id="ARBA00023049"/>
    </source>
</evidence>
<dbReference type="InterPro" id="IPR024079">
    <property type="entry name" value="MetalloPept_cat_dom_sf"/>
</dbReference>
<accession>A0AAQ4EUR5</accession>
<dbReference type="PANTHER" id="PTHR11733">
    <property type="entry name" value="ZINC METALLOPROTEASE FAMILY M13 NEPRILYSIN-RELATED"/>
    <property type="match status" value="1"/>
</dbReference>
<name>A0AAQ4EUR5_AMBAM</name>
<evidence type="ECO:0000256" key="4">
    <source>
        <dbReference type="ARBA" id="ARBA00022723"/>
    </source>
</evidence>
<gene>
    <name evidence="10" type="ORF">V5799_020190</name>
</gene>
<comment type="similarity">
    <text evidence="2">Belongs to the peptidase M13 family.</text>
</comment>
<dbReference type="InterPro" id="IPR042089">
    <property type="entry name" value="Peptidase_M13_dom_2"/>
</dbReference>
<evidence type="ECO:0000259" key="8">
    <source>
        <dbReference type="Pfam" id="PF01431"/>
    </source>
</evidence>
<dbReference type="InterPro" id="IPR000718">
    <property type="entry name" value="Peptidase_M13"/>
</dbReference>
<dbReference type="Pfam" id="PF01431">
    <property type="entry name" value="Peptidase_M13"/>
    <property type="match status" value="1"/>
</dbReference>
<dbReference type="Gene3D" id="3.40.390.10">
    <property type="entry name" value="Collagenase (Catalytic Domain)"/>
    <property type="match status" value="1"/>
</dbReference>
<dbReference type="AlphaFoldDB" id="A0AAQ4EUR5"/>
<dbReference type="PROSITE" id="PS51885">
    <property type="entry name" value="NEPRILYSIN"/>
    <property type="match status" value="1"/>
</dbReference>
<dbReference type="GO" id="GO:0004222">
    <property type="term" value="F:metalloendopeptidase activity"/>
    <property type="evidence" value="ECO:0007669"/>
    <property type="project" value="InterPro"/>
</dbReference>
<dbReference type="GO" id="GO:0046872">
    <property type="term" value="F:metal ion binding"/>
    <property type="evidence" value="ECO:0007669"/>
    <property type="project" value="UniProtKB-KW"/>
</dbReference>
<dbReference type="Gene3D" id="1.10.1380.10">
    <property type="entry name" value="Neutral endopeptidase , domain2"/>
    <property type="match status" value="1"/>
</dbReference>
<evidence type="ECO:0000256" key="5">
    <source>
        <dbReference type="ARBA" id="ARBA00022801"/>
    </source>
</evidence>
<dbReference type="SUPFAM" id="SSF55486">
    <property type="entry name" value="Metalloproteases ('zincins'), catalytic domain"/>
    <property type="match status" value="1"/>
</dbReference>
<dbReference type="GO" id="GO:0016485">
    <property type="term" value="P:protein processing"/>
    <property type="evidence" value="ECO:0007669"/>
    <property type="project" value="TreeGrafter"/>
</dbReference>
<protein>
    <submittedName>
        <fullName evidence="10">Uncharacterized protein</fullName>
    </submittedName>
</protein>
<evidence type="ECO:0000256" key="1">
    <source>
        <dbReference type="ARBA" id="ARBA00001947"/>
    </source>
</evidence>
<keyword evidence="7" id="KW-0482">Metalloprotease</keyword>
<organism evidence="10 11">
    <name type="scientific">Amblyomma americanum</name>
    <name type="common">Lone star tick</name>
    <dbReference type="NCBI Taxonomy" id="6943"/>
    <lineage>
        <taxon>Eukaryota</taxon>
        <taxon>Metazoa</taxon>
        <taxon>Ecdysozoa</taxon>
        <taxon>Arthropoda</taxon>
        <taxon>Chelicerata</taxon>
        <taxon>Arachnida</taxon>
        <taxon>Acari</taxon>
        <taxon>Parasitiformes</taxon>
        <taxon>Ixodida</taxon>
        <taxon>Ixodoidea</taxon>
        <taxon>Ixodidae</taxon>
        <taxon>Amblyomminae</taxon>
        <taxon>Amblyomma</taxon>
    </lineage>
</organism>
<evidence type="ECO:0000256" key="3">
    <source>
        <dbReference type="ARBA" id="ARBA00022670"/>
    </source>
</evidence>
<reference evidence="10 11" key="1">
    <citation type="journal article" date="2023" name="Arcadia Sci">
        <title>De novo assembly of a long-read Amblyomma americanum tick genome.</title>
        <authorList>
            <person name="Chou S."/>
            <person name="Poskanzer K.E."/>
            <person name="Rollins M."/>
            <person name="Thuy-Boun P.S."/>
        </authorList>
    </citation>
    <scope>NUCLEOTIDE SEQUENCE [LARGE SCALE GENOMIC DNA]</scope>
    <source>
        <strain evidence="10">F_SG_1</strain>
        <tissue evidence="10">Salivary glands</tissue>
    </source>
</reference>
<feature type="domain" description="Peptidase M13 C-terminal" evidence="8">
    <location>
        <begin position="523"/>
        <end position="617"/>
    </location>
</feature>
<dbReference type="PANTHER" id="PTHR11733:SF241">
    <property type="entry name" value="GH26575P-RELATED"/>
    <property type="match status" value="1"/>
</dbReference>
<feature type="domain" description="Peptidase M13 N-terminal" evidence="9">
    <location>
        <begin position="19"/>
        <end position="337"/>
    </location>
</feature>
<comment type="caution">
    <text evidence="10">The sequence shown here is derived from an EMBL/GenBank/DDBJ whole genome shotgun (WGS) entry which is preliminary data.</text>
</comment>
<dbReference type="Pfam" id="PF05649">
    <property type="entry name" value="Peptidase_M13_N"/>
    <property type="match status" value="1"/>
</dbReference>
<dbReference type="Proteomes" id="UP001321473">
    <property type="component" value="Unassembled WGS sequence"/>
</dbReference>
<evidence type="ECO:0000259" key="9">
    <source>
        <dbReference type="Pfam" id="PF05649"/>
    </source>
</evidence>